<dbReference type="AlphaFoldDB" id="A0A1T4QAJ1"/>
<dbReference type="RefSeq" id="WP_078808021.1">
    <property type="nucleotide sequence ID" value="NZ_FUXI01000027.1"/>
</dbReference>
<evidence type="ECO:0000256" key="1">
    <source>
        <dbReference type="ARBA" id="ARBA00009067"/>
    </source>
</evidence>
<organism evidence="4 5">
    <name type="scientific">Pilibacter termitis</name>
    <dbReference type="NCBI Taxonomy" id="263852"/>
    <lineage>
        <taxon>Bacteria</taxon>
        <taxon>Bacillati</taxon>
        <taxon>Bacillota</taxon>
        <taxon>Bacilli</taxon>
        <taxon>Lactobacillales</taxon>
        <taxon>Enterococcaceae</taxon>
        <taxon>Pilibacter</taxon>
    </lineage>
</organism>
<dbReference type="GO" id="GO:0080120">
    <property type="term" value="P:CAAX-box protein maturation"/>
    <property type="evidence" value="ECO:0007669"/>
    <property type="project" value="UniProtKB-ARBA"/>
</dbReference>
<keyword evidence="2" id="KW-1133">Transmembrane helix</keyword>
<dbReference type="InterPro" id="IPR052710">
    <property type="entry name" value="CAAX_protease"/>
</dbReference>
<dbReference type="EMBL" id="FUXI01000027">
    <property type="protein sequence ID" value="SKA00238.1"/>
    <property type="molecule type" value="Genomic_DNA"/>
</dbReference>
<dbReference type="OrthoDB" id="8607342at2"/>
<dbReference type="PANTHER" id="PTHR36435:SF1">
    <property type="entry name" value="CAAX AMINO TERMINAL PROTEASE FAMILY PROTEIN"/>
    <property type="match status" value="1"/>
</dbReference>
<feature type="domain" description="CAAX prenyl protease 2/Lysostaphin resistance protein A-like" evidence="3">
    <location>
        <begin position="125"/>
        <end position="213"/>
    </location>
</feature>
<sequence length="221" mass="24655">MKIKNVLLTLLVMIALFFLDNIPIGIAFVFGEQNKLKKQDFSIFQGMIVTIAIFVILAIFIYWTKKRGFATWSLEGMRGKWRYVALGMLGCFVFSMIGGSLLIMGGEDNTANQVAVDEVMKSVPPVLMWLLAGFAAPIMEETIFRAGIMKGLFPNKKMLGLIVSSLMFGFVHSPTNLGSWLIYGGIGFSLAFVYIKSERLEVNVATHMLWNTMAIVLGYLQ</sequence>
<feature type="transmembrane region" description="Helical" evidence="2">
    <location>
        <begin position="83"/>
        <end position="106"/>
    </location>
</feature>
<name>A0A1T4QAJ1_9ENTE</name>
<feature type="transmembrane region" description="Helical" evidence="2">
    <location>
        <begin position="202"/>
        <end position="220"/>
    </location>
</feature>
<keyword evidence="5" id="KW-1185">Reference proteome</keyword>
<evidence type="ECO:0000313" key="4">
    <source>
        <dbReference type="EMBL" id="SKA00238.1"/>
    </source>
</evidence>
<dbReference type="Proteomes" id="UP000190328">
    <property type="component" value="Unassembled WGS sequence"/>
</dbReference>
<dbReference type="STRING" id="263852.SAMN02745116_02105"/>
<dbReference type="InterPro" id="IPR003675">
    <property type="entry name" value="Rce1/LyrA-like_dom"/>
</dbReference>
<gene>
    <name evidence="4" type="ORF">SAMN02745116_02105</name>
</gene>
<evidence type="ECO:0000313" key="5">
    <source>
        <dbReference type="Proteomes" id="UP000190328"/>
    </source>
</evidence>
<accession>A0A1T4QAJ1</accession>
<keyword evidence="2" id="KW-0472">Membrane</keyword>
<evidence type="ECO:0000259" key="3">
    <source>
        <dbReference type="Pfam" id="PF02517"/>
    </source>
</evidence>
<dbReference type="GO" id="GO:0004175">
    <property type="term" value="F:endopeptidase activity"/>
    <property type="evidence" value="ECO:0007669"/>
    <property type="project" value="UniProtKB-ARBA"/>
</dbReference>
<evidence type="ECO:0000256" key="2">
    <source>
        <dbReference type="SAM" id="Phobius"/>
    </source>
</evidence>
<feature type="transmembrane region" description="Helical" evidence="2">
    <location>
        <begin position="43"/>
        <end position="63"/>
    </location>
</feature>
<dbReference type="Pfam" id="PF02517">
    <property type="entry name" value="Rce1-like"/>
    <property type="match status" value="1"/>
</dbReference>
<dbReference type="PANTHER" id="PTHR36435">
    <property type="entry name" value="SLR1288 PROTEIN"/>
    <property type="match status" value="1"/>
</dbReference>
<reference evidence="4 5" key="1">
    <citation type="submission" date="2017-02" db="EMBL/GenBank/DDBJ databases">
        <authorList>
            <person name="Peterson S.W."/>
        </authorList>
    </citation>
    <scope>NUCLEOTIDE SEQUENCE [LARGE SCALE GENOMIC DNA]</scope>
    <source>
        <strain evidence="4 5">ATCC BAA-1030</strain>
    </source>
</reference>
<comment type="similarity">
    <text evidence="1">Belongs to the UPF0177 family.</text>
</comment>
<protein>
    <recommendedName>
        <fullName evidence="3">CAAX prenyl protease 2/Lysostaphin resistance protein A-like domain-containing protein</fullName>
    </recommendedName>
</protein>
<proteinExistence type="inferred from homology"/>
<feature type="transmembrane region" description="Helical" evidence="2">
    <location>
        <begin position="126"/>
        <end position="146"/>
    </location>
</feature>
<keyword evidence="2" id="KW-0812">Transmembrane</keyword>
<feature type="transmembrane region" description="Helical" evidence="2">
    <location>
        <begin position="158"/>
        <end position="174"/>
    </location>
</feature>